<comment type="similarity">
    <text evidence="1">Belongs to the TPP enzyme family.</text>
</comment>
<dbReference type="GO" id="GO:0009099">
    <property type="term" value="P:L-valine biosynthetic process"/>
    <property type="evidence" value="ECO:0007669"/>
    <property type="project" value="TreeGrafter"/>
</dbReference>
<proteinExistence type="inferred from homology"/>
<comment type="caution">
    <text evidence="2">The sequence shown here is derived from an EMBL/GenBank/DDBJ whole genome shotgun (WGS) entry which is preliminary data.</text>
</comment>
<evidence type="ECO:0000256" key="1">
    <source>
        <dbReference type="ARBA" id="ARBA00007812"/>
    </source>
</evidence>
<dbReference type="InterPro" id="IPR045229">
    <property type="entry name" value="TPP_enz"/>
</dbReference>
<evidence type="ECO:0000313" key="3">
    <source>
        <dbReference type="Proteomes" id="UP000886523"/>
    </source>
</evidence>
<gene>
    <name evidence="2" type="ORF">BS47DRAFT_1481402</name>
</gene>
<protein>
    <submittedName>
        <fullName evidence="2">Uncharacterized protein</fullName>
    </submittedName>
</protein>
<dbReference type="Gene3D" id="3.40.50.970">
    <property type="match status" value="1"/>
</dbReference>
<dbReference type="InterPro" id="IPR029061">
    <property type="entry name" value="THDP-binding"/>
</dbReference>
<evidence type="ECO:0000313" key="2">
    <source>
        <dbReference type="EMBL" id="KAF9520661.1"/>
    </source>
</evidence>
<dbReference type="GO" id="GO:0005948">
    <property type="term" value="C:acetolactate synthase complex"/>
    <property type="evidence" value="ECO:0007669"/>
    <property type="project" value="TreeGrafter"/>
</dbReference>
<dbReference type="GO" id="GO:0009097">
    <property type="term" value="P:isoleucine biosynthetic process"/>
    <property type="evidence" value="ECO:0007669"/>
    <property type="project" value="TreeGrafter"/>
</dbReference>
<organism evidence="2 3">
    <name type="scientific">Hydnum rufescens UP504</name>
    <dbReference type="NCBI Taxonomy" id="1448309"/>
    <lineage>
        <taxon>Eukaryota</taxon>
        <taxon>Fungi</taxon>
        <taxon>Dikarya</taxon>
        <taxon>Basidiomycota</taxon>
        <taxon>Agaricomycotina</taxon>
        <taxon>Agaricomycetes</taxon>
        <taxon>Cantharellales</taxon>
        <taxon>Hydnaceae</taxon>
        <taxon>Hydnum</taxon>
    </lineage>
</organism>
<dbReference type="SUPFAM" id="SSF52518">
    <property type="entry name" value="Thiamin diphosphate-binding fold (THDP-binding)"/>
    <property type="match status" value="1"/>
</dbReference>
<sequence>MARLDVRSLIPQNRLLAAAVQYLAHVPRLPRFQPSTRFTENSRPPFILEQLHHWTIRSLECGGDFFREMLLHHGVKHTFGYPGSAILLVFDAIYNSKHFDFRAMLASGTSGVVLVTSGPGVTDVITPPRDALSDGVPPARVSRPVLILEPIAETGLQEQNRTILQIPLPRTFVCSSGLLNLDQPYYRLDIHLIERFLLPTKQLGGRDLAMQRMSPSNHRMTYPALR</sequence>
<accession>A0A9P6BAM6</accession>
<dbReference type="GO" id="GO:0003984">
    <property type="term" value="F:acetolactate synthase activity"/>
    <property type="evidence" value="ECO:0007669"/>
    <property type="project" value="TreeGrafter"/>
</dbReference>
<dbReference type="GO" id="GO:0050660">
    <property type="term" value="F:flavin adenine dinucleotide binding"/>
    <property type="evidence" value="ECO:0007669"/>
    <property type="project" value="TreeGrafter"/>
</dbReference>
<dbReference type="GO" id="GO:0005739">
    <property type="term" value="C:mitochondrion"/>
    <property type="evidence" value="ECO:0007669"/>
    <property type="project" value="TreeGrafter"/>
</dbReference>
<dbReference type="Proteomes" id="UP000886523">
    <property type="component" value="Unassembled WGS sequence"/>
</dbReference>
<dbReference type="EMBL" id="MU128911">
    <property type="protein sequence ID" value="KAF9520661.1"/>
    <property type="molecule type" value="Genomic_DNA"/>
</dbReference>
<dbReference type="PANTHER" id="PTHR18968">
    <property type="entry name" value="THIAMINE PYROPHOSPHATE ENZYMES"/>
    <property type="match status" value="1"/>
</dbReference>
<dbReference type="OrthoDB" id="16262at2759"/>
<dbReference type="AlphaFoldDB" id="A0A9P6BAM6"/>
<reference evidence="2" key="1">
    <citation type="journal article" date="2020" name="Nat. Commun.">
        <title>Large-scale genome sequencing of mycorrhizal fungi provides insights into the early evolution of symbiotic traits.</title>
        <authorList>
            <person name="Miyauchi S."/>
            <person name="Kiss E."/>
            <person name="Kuo A."/>
            <person name="Drula E."/>
            <person name="Kohler A."/>
            <person name="Sanchez-Garcia M."/>
            <person name="Morin E."/>
            <person name="Andreopoulos B."/>
            <person name="Barry K.W."/>
            <person name="Bonito G."/>
            <person name="Buee M."/>
            <person name="Carver A."/>
            <person name="Chen C."/>
            <person name="Cichocki N."/>
            <person name="Clum A."/>
            <person name="Culley D."/>
            <person name="Crous P.W."/>
            <person name="Fauchery L."/>
            <person name="Girlanda M."/>
            <person name="Hayes R.D."/>
            <person name="Keri Z."/>
            <person name="LaButti K."/>
            <person name="Lipzen A."/>
            <person name="Lombard V."/>
            <person name="Magnuson J."/>
            <person name="Maillard F."/>
            <person name="Murat C."/>
            <person name="Nolan M."/>
            <person name="Ohm R.A."/>
            <person name="Pangilinan J."/>
            <person name="Pereira M.F."/>
            <person name="Perotto S."/>
            <person name="Peter M."/>
            <person name="Pfister S."/>
            <person name="Riley R."/>
            <person name="Sitrit Y."/>
            <person name="Stielow J.B."/>
            <person name="Szollosi G."/>
            <person name="Zifcakova L."/>
            <person name="Stursova M."/>
            <person name="Spatafora J.W."/>
            <person name="Tedersoo L."/>
            <person name="Vaario L.M."/>
            <person name="Yamada A."/>
            <person name="Yan M."/>
            <person name="Wang P."/>
            <person name="Xu J."/>
            <person name="Bruns T."/>
            <person name="Baldrian P."/>
            <person name="Vilgalys R."/>
            <person name="Dunand C."/>
            <person name="Henrissat B."/>
            <person name="Grigoriev I.V."/>
            <person name="Hibbett D."/>
            <person name="Nagy L.G."/>
            <person name="Martin F.M."/>
        </authorList>
    </citation>
    <scope>NUCLEOTIDE SEQUENCE</scope>
    <source>
        <strain evidence="2">UP504</strain>
    </source>
</reference>
<dbReference type="PANTHER" id="PTHR18968:SF13">
    <property type="entry name" value="ACETOLACTATE SYNTHASE CATALYTIC SUBUNIT, MITOCHONDRIAL"/>
    <property type="match status" value="1"/>
</dbReference>
<name>A0A9P6BAM6_9AGAM</name>
<keyword evidence="3" id="KW-1185">Reference proteome</keyword>
<dbReference type="CDD" id="cd07035">
    <property type="entry name" value="TPP_PYR_POX_like"/>
    <property type="match status" value="1"/>
</dbReference>